<organism evidence="9 10">
    <name type="scientific">Oxyplasma meridianum</name>
    <dbReference type="NCBI Taxonomy" id="3073602"/>
    <lineage>
        <taxon>Archaea</taxon>
        <taxon>Methanobacteriati</taxon>
        <taxon>Thermoplasmatota</taxon>
        <taxon>Thermoplasmata</taxon>
        <taxon>Thermoplasmatales</taxon>
        <taxon>Thermoplasmataceae</taxon>
        <taxon>Oxyplasma</taxon>
    </lineage>
</organism>
<sequence>MQYKWTVLTNTTLGVLMSSLDTNIVLIALPTIARQLPGTSLLDLIWILIGYQLITAAILVSFGRLADMFGRVKLYNLGFIIFTVGSALCSISFTSFELIFFRMIQGVGAAFLFSNSAAIITDAFPISERGKALGINQIAIVFGAAMGLVFGGFLVSLLGWRSIFWVNIPIGIFAAIWSHFKLKELATIEKGQRVDLTGNFTFAGGLALILVAITVYSLGSLSRLEALIMILFGLALIIFFVIIEVRTRYPMFNMALFKIRAFSFGSLALLLNALANGAVTIVLVFYLQGPTMRLTPLVAGIFLVPMSASLAVIGPISGILSDRYGQRFFAVLGLVISIIGFALLSRIENTITFTQLLIPLILVGVGMGFFASPNRSSIMSGSPPRYRGIASGMSATMNNVGRTFSTGIAFLVIAIGTPLTQLKSIFVGSAVQSNAPWVADFISSIHYVYIIGIVMLAAAIIPSVMIKKDAEKD</sequence>
<keyword evidence="5 7" id="KW-1133">Transmembrane helix</keyword>
<dbReference type="SUPFAM" id="SSF103473">
    <property type="entry name" value="MFS general substrate transporter"/>
    <property type="match status" value="1"/>
</dbReference>
<feature type="transmembrane region" description="Helical" evidence="7">
    <location>
        <begin position="74"/>
        <end position="93"/>
    </location>
</feature>
<gene>
    <name evidence="9" type="ORF">OXIME_000499</name>
</gene>
<proteinExistence type="predicted"/>
<dbReference type="EMBL" id="CP133772">
    <property type="protein sequence ID" value="WYX99953.1"/>
    <property type="molecule type" value="Genomic_DNA"/>
</dbReference>
<dbReference type="PANTHER" id="PTHR42718">
    <property type="entry name" value="MAJOR FACILITATOR SUPERFAMILY MULTIDRUG TRANSPORTER MFSC"/>
    <property type="match status" value="1"/>
</dbReference>
<accession>A0AAX4NFB2</accession>
<feature type="transmembrane region" description="Helical" evidence="7">
    <location>
        <begin position="294"/>
        <end position="316"/>
    </location>
</feature>
<reference evidence="9 10" key="1">
    <citation type="submission" date="2023-09" db="EMBL/GenBank/DDBJ databases">
        <authorList>
            <person name="Golyshina O.V."/>
            <person name="Lunev E.A."/>
            <person name="Bargiela R."/>
            <person name="Gaines M.C."/>
            <person name="Daum B."/>
            <person name="Bale N.J."/>
            <person name="Koenen M."/>
            <person name="Sinninghe Damst J.S."/>
            <person name="Yakimov M."/>
            <person name="Golyshin P.N."/>
        </authorList>
    </citation>
    <scope>NUCLEOTIDE SEQUENCE [LARGE SCALE GENOMIC DNA]</scope>
    <source>
        <strain evidence="9 10">M1</strain>
    </source>
</reference>
<keyword evidence="10" id="KW-1185">Reference proteome</keyword>
<keyword evidence="6 7" id="KW-0472">Membrane</keyword>
<dbReference type="GO" id="GO:0022857">
    <property type="term" value="F:transmembrane transporter activity"/>
    <property type="evidence" value="ECO:0007669"/>
    <property type="project" value="InterPro"/>
</dbReference>
<dbReference type="Pfam" id="PF07690">
    <property type="entry name" value="MFS_1"/>
    <property type="match status" value="1"/>
</dbReference>
<dbReference type="GO" id="GO:0005886">
    <property type="term" value="C:plasma membrane"/>
    <property type="evidence" value="ECO:0007669"/>
    <property type="project" value="UniProtKB-SubCell"/>
</dbReference>
<dbReference type="GeneID" id="95967226"/>
<name>A0AAX4NFB2_9ARCH</name>
<feature type="transmembrane region" description="Helical" evidence="7">
    <location>
        <begin position="99"/>
        <end position="121"/>
    </location>
</feature>
<dbReference type="AlphaFoldDB" id="A0AAX4NFB2"/>
<evidence type="ECO:0000256" key="3">
    <source>
        <dbReference type="ARBA" id="ARBA00022475"/>
    </source>
</evidence>
<evidence type="ECO:0000259" key="8">
    <source>
        <dbReference type="PROSITE" id="PS50850"/>
    </source>
</evidence>
<evidence type="ECO:0000256" key="4">
    <source>
        <dbReference type="ARBA" id="ARBA00022692"/>
    </source>
</evidence>
<keyword evidence="4 7" id="KW-0812">Transmembrane</keyword>
<protein>
    <submittedName>
        <fullName evidence="9">MFS transporter</fullName>
    </submittedName>
</protein>
<feature type="transmembrane region" description="Helical" evidence="7">
    <location>
        <begin position="403"/>
        <end position="426"/>
    </location>
</feature>
<comment type="subcellular location">
    <subcellularLocation>
        <location evidence="1">Cell membrane</location>
        <topology evidence="1">Multi-pass membrane protein</topology>
    </subcellularLocation>
</comment>
<evidence type="ECO:0000256" key="5">
    <source>
        <dbReference type="ARBA" id="ARBA00022989"/>
    </source>
</evidence>
<dbReference type="InterPro" id="IPR020846">
    <property type="entry name" value="MFS_dom"/>
</dbReference>
<dbReference type="KEGG" id="omr:OXIME_000499"/>
<evidence type="ECO:0000313" key="10">
    <source>
        <dbReference type="Proteomes" id="UP001451606"/>
    </source>
</evidence>
<evidence type="ECO:0000256" key="2">
    <source>
        <dbReference type="ARBA" id="ARBA00022448"/>
    </source>
</evidence>
<feature type="transmembrane region" description="Helical" evidence="7">
    <location>
        <begin position="446"/>
        <end position="466"/>
    </location>
</feature>
<evidence type="ECO:0000256" key="7">
    <source>
        <dbReference type="SAM" id="Phobius"/>
    </source>
</evidence>
<dbReference type="PROSITE" id="PS50850">
    <property type="entry name" value="MFS"/>
    <property type="match status" value="1"/>
</dbReference>
<feature type="domain" description="Major facilitator superfamily (MFS) profile" evidence="8">
    <location>
        <begin position="7"/>
        <end position="470"/>
    </location>
</feature>
<feature type="transmembrane region" description="Helical" evidence="7">
    <location>
        <begin position="12"/>
        <end position="32"/>
    </location>
</feature>
<feature type="transmembrane region" description="Helical" evidence="7">
    <location>
        <begin position="200"/>
        <end position="218"/>
    </location>
</feature>
<evidence type="ECO:0000256" key="1">
    <source>
        <dbReference type="ARBA" id="ARBA00004651"/>
    </source>
</evidence>
<feature type="transmembrane region" description="Helical" evidence="7">
    <location>
        <begin position="264"/>
        <end position="288"/>
    </location>
</feature>
<feature type="transmembrane region" description="Helical" evidence="7">
    <location>
        <begin position="328"/>
        <end position="347"/>
    </location>
</feature>
<dbReference type="RefSeq" id="WP_393971910.1">
    <property type="nucleotide sequence ID" value="NZ_CP133772.1"/>
</dbReference>
<dbReference type="Proteomes" id="UP001451606">
    <property type="component" value="Chromosome"/>
</dbReference>
<feature type="transmembrane region" description="Helical" evidence="7">
    <location>
        <begin position="133"/>
        <end position="157"/>
    </location>
</feature>
<dbReference type="CDD" id="cd17321">
    <property type="entry name" value="MFS_MMR_MDR_like"/>
    <property type="match status" value="1"/>
</dbReference>
<feature type="transmembrane region" description="Helical" evidence="7">
    <location>
        <begin position="44"/>
        <end position="62"/>
    </location>
</feature>
<dbReference type="PRINTS" id="PR01036">
    <property type="entry name" value="TCRTETB"/>
</dbReference>
<dbReference type="InterPro" id="IPR011701">
    <property type="entry name" value="MFS"/>
</dbReference>
<dbReference type="Gene3D" id="1.20.1720.10">
    <property type="entry name" value="Multidrug resistance protein D"/>
    <property type="match status" value="1"/>
</dbReference>
<feature type="transmembrane region" description="Helical" evidence="7">
    <location>
        <begin position="163"/>
        <end position="180"/>
    </location>
</feature>
<evidence type="ECO:0000256" key="6">
    <source>
        <dbReference type="ARBA" id="ARBA00023136"/>
    </source>
</evidence>
<feature type="transmembrane region" description="Helical" evidence="7">
    <location>
        <begin position="224"/>
        <end position="243"/>
    </location>
</feature>
<evidence type="ECO:0000313" key="9">
    <source>
        <dbReference type="EMBL" id="WYX99953.1"/>
    </source>
</evidence>
<keyword evidence="2" id="KW-0813">Transport</keyword>
<dbReference type="InterPro" id="IPR036259">
    <property type="entry name" value="MFS_trans_sf"/>
</dbReference>
<keyword evidence="3" id="KW-1003">Cell membrane</keyword>
<dbReference type="Gene3D" id="1.20.1250.20">
    <property type="entry name" value="MFS general substrate transporter like domains"/>
    <property type="match status" value="1"/>
</dbReference>
<dbReference type="PANTHER" id="PTHR42718:SF46">
    <property type="entry name" value="BLR6921 PROTEIN"/>
    <property type="match status" value="1"/>
</dbReference>
<feature type="transmembrane region" description="Helical" evidence="7">
    <location>
        <begin position="353"/>
        <end position="371"/>
    </location>
</feature>